<keyword evidence="2" id="KW-0732">Signal</keyword>
<proteinExistence type="predicted"/>
<feature type="compositionally biased region" description="Basic and acidic residues" evidence="1">
    <location>
        <begin position="35"/>
        <end position="50"/>
    </location>
</feature>
<name>A0AAP0K4A0_9MAGN</name>
<evidence type="ECO:0000313" key="4">
    <source>
        <dbReference type="Proteomes" id="UP001417504"/>
    </source>
</evidence>
<dbReference type="PANTHER" id="PTHR34961:SF1">
    <property type="entry name" value="ROOT MERISTEM GROWTH FACTOR 10"/>
    <property type="match status" value="1"/>
</dbReference>
<dbReference type="EMBL" id="JBBNAE010000002">
    <property type="protein sequence ID" value="KAK9144405.1"/>
    <property type="molecule type" value="Genomic_DNA"/>
</dbReference>
<keyword evidence="4" id="KW-1185">Reference proteome</keyword>
<evidence type="ECO:0000313" key="3">
    <source>
        <dbReference type="EMBL" id="KAK9144405.1"/>
    </source>
</evidence>
<feature type="region of interest" description="Disordered" evidence="1">
    <location>
        <begin position="31"/>
        <end position="84"/>
    </location>
</feature>
<organism evidence="3 4">
    <name type="scientific">Stephania japonica</name>
    <dbReference type="NCBI Taxonomy" id="461633"/>
    <lineage>
        <taxon>Eukaryota</taxon>
        <taxon>Viridiplantae</taxon>
        <taxon>Streptophyta</taxon>
        <taxon>Embryophyta</taxon>
        <taxon>Tracheophyta</taxon>
        <taxon>Spermatophyta</taxon>
        <taxon>Magnoliopsida</taxon>
        <taxon>Ranunculales</taxon>
        <taxon>Menispermaceae</taxon>
        <taxon>Menispermoideae</taxon>
        <taxon>Cissampelideae</taxon>
        <taxon>Stephania</taxon>
    </lineage>
</organism>
<protein>
    <submittedName>
        <fullName evidence="3">Uncharacterized protein</fullName>
    </submittedName>
</protein>
<reference evidence="3 4" key="1">
    <citation type="submission" date="2024-01" db="EMBL/GenBank/DDBJ databases">
        <title>Genome assemblies of Stephania.</title>
        <authorList>
            <person name="Yang L."/>
        </authorList>
    </citation>
    <scope>NUCLEOTIDE SEQUENCE [LARGE SCALE GENOMIC DNA]</scope>
    <source>
        <strain evidence="3">QJT</strain>
        <tissue evidence="3">Leaf</tissue>
    </source>
</reference>
<accession>A0AAP0K4A0</accession>
<feature type="signal peptide" evidence="2">
    <location>
        <begin position="1"/>
        <end position="19"/>
    </location>
</feature>
<evidence type="ECO:0000256" key="1">
    <source>
        <dbReference type="SAM" id="MobiDB-lite"/>
    </source>
</evidence>
<feature type="chain" id="PRO_5042964745" evidence="2">
    <location>
        <begin position="20"/>
        <end position="119"/>
    </location>
</feature>
<dbReference type="AlphaFoldDB" id="A0AAP0K4A0"/>
<sequence length="119" mass="13236">MSSLILLVIYFSMHATTEARDLLHHHQISSMDDLSAERQGREDIHSDQIRHGASTDQKKQSSSSHETHAIDASDEGSEGMVLSQVQSSNYGISGSWHVDDHPGFHLDYLPPRLPPPSHN</sequence>
<evidence type="ECO:0000256" key="2">
    <source>
        <dbReference type="SAM" id="SignalP"/>
    </source>
</evidence>
<dbReference type="Proteomes" id="UP001417504">
    <property type="component" value="Unassembled WGS sequence"/>
</dbReference>
<dbReference type="PANTHER" id="PTHR34961">
    <property type="entry name" value="TRANSMEMBRANE PROTEIN"/>
    <property type="match status" value="1"/>
</dbReference>
<gene>
    <name evidence="3" type="ORF">Sjap_004308</name>
</gene>
<dbReference type="InterPro" id="IPR053313">
    <property type="entry name" value="RGF"/>
</dbReference>
<comment type="caution">
    <text evidence="3">The sequence shown here is derived from an EMBL/GenBank/DDBJ whole genome shotgun (WGS) entry which is preliminary data.</text>
</comment>